<evidence type="ECO:0000313" key="6">
    <source>
        <dbReference type="Proteomes" id="UP000194161"/>
    </source>
</evidence>
<dbReference type="GO" id="GO:0003700">
    <property type="term" value="F:DNA-binding transcription factor activity"/>
    <property type="evidence" value="ECO:0007669"/>
    <property type="project" value="TreeGrafter"/>
</dbReference>
<dbReference type="PRINTS" id="PR00036">
    <property type="entry name" value="HTHLACI"/>
</dbReference>
<evidence type="ECO:0000313" key="5">
    <source>
        <dbReference type="EMBL" id="ARP97614.1"/>
    </source>
</evidence>
<dbReference type="Gene3D" id="1.10.260.40">
    <property type="entry name" value="lambda repressor-like DNA-binding domains"/>
    <property type="match status" value="1"/>
</dbReference>
<dbReference type="RefSeq" id="WP_086081261.1">
    <property type="nucleotide sequence ID" value="NZ_CP021111.1"/>
</dbReference>
<organism evidence="5 6">
    <name type="scientific">Bordetella genomosp. 13</name>
    <dbReference type="NCBI Taxonomy" id="463040"/>
    <lineage>
        <taxon>Bacteria</taxon>
        <taxon>Pseudomonadati</taxon>
        <taxon>Pseudomonadota</taxon>
        <taxon>Betaproteobacteria</taxon>
        <taxon>Burkholderiales</taxon>
        <taxon>Alcaligenaceae</taxon>
        <taxon>Bordetella</taxon>
    </lineage>
</organism>
<keyword evidence="2" id="KW-0238">DNA-binding</keyword>
<dbReference type="OrthoDB" id="8770794at2"/>
<accession>A0A1W6ZLE5</accession>
<evidence type="ECO:0000256" key="3">
    <source>
        <dbReference type="ARBA" id="ARBA00023163"/>
    </source>
</evidence>
<evidence type="ECO:0000259" key="4">
    <source>
        <dbReference type="PROSITE" id="PS50932"/>
    </source>
</evidence>
<dbReference type="SUPFAM" id="SSF47413">
    <property type="entry name" value="lambda repressor-like DNA-binding domains"/>
    <property type="match status" value="1"/>
</dbReference>
<dbReference type="InterPro" id="IPR000843">
    <property type="entry name" value="HTH_LacI"/>
</dbReference>
<dbReference type="SUPFAM" id="SSF53822">
    <property type="entry name" value="Periplasmic binding protein-like I"/>
    <property type="match status" value="1"/>
</dbReference>
<reference evidence="5 6" key="1">
    <citation type="submission" date="2017-05" db="EMBL/GenBank/DDBJ databases">
        <title>Complete and WGS of Bordetella genogroups.</title>
        <authorList>
            <person name="Spilker T."/>
            <person name="LiPuma J."/>
        </authorList>
    </citation>
    <scope>NUCLEOTIDE SEQUENCE [LARGE SCALE GENOMIC DNA]</scope>
    <source>
        <strain evidence="5 6">AU7206</strain>
    </source>
</reference>
<dbReference type="Gene3D" id="3.40.50.2300">
    <property type="match status" value="2"/>
</dbReference>
<dbReference type="KEGG" id="bgm:CAL15_23285"/>
<dbReference type="SMART" id="SM00354">
    <property type="entry name" value="HTH_LACI"/>
    <property type="match status" value="1"/>
</dbReference>
<dbReference type="AlphaFoldDB" id="A0A1W6ZLE5"/>
<dbReference type="Pfam" id="PF00356">
    <property type="entry name" value="LacI"/>
    <property type="match status" value="1"/>
</dbReference>
<keyword evidence="3" id="KW-0804">Transcription</keyword>
<dbReference type="PANTHER" id="PTHR30146:SF138">
    <property type="entry name" value="TRANSCRIPTIONAL REGULATORY PROTEIN"/>
    <property type="match status" value="1"/>
</dbReference>
<evidence type="ECO:0000256" key="1">
    <source>
        <dbReference type="ARBA" id="ARBA00023015"/>
    </source>
</evidence>
<dbReference type="InterPro" id="IPR046335">
    <property type="entry name" value="LacI/GalR-like_sensor"/>
</dbReference>
<dbReference type="PANTHER" id="PTHR30146">
    <property type="entry name" value="LACI-RELATED TRANSCRIPTIONAL REPRESSOR"/>
    <property type="match status" value="1"/>
</dbReference>
<dbReference type="InterPro" id="IPR028082">
    <property type="entry name" value="Peripla_BP_I"/>
</dbReference>
<dbReference type="InterPro" id="IPR010982">
    <property type="entry name" value="Lambda_DNA-bd_dom_sf"/>
</dbReference>
<evidence type="ECO:0000256" key="2">
    <source>
        <dbReference type="ARBA" id="ARBA00023125"/>
    </source>
</evidence>
<gene>
    <name evidence="5" type="ORF">CAL15_23285</name>
</gene>
<dbReference type="PROSITE" id="PS50932">
    <property type="entry name" value="HTH_LACI_2"/>
    <property type="match status" value="1"/>
</dbReference>
<dbReference type="CDD" id="cd01392">
    <property type="entry name" value="HTH_LacI"/>
    <property type="match status" value="1"/>
</dbReference>
<dbReference type="EMBL" id="CP021111">
    <property type="protein sequence ID" value="ARP97614.1"/>
    <property type="molecule type" value="Genomic_DNA"/>
</dbReference>
<protein>
    <submittedName>
        <fullName evidence="5">Transcriptional regulator</fullName>
    </submittedName>
</protein>
<keyword evidence="6" id="KW-1185">Reference proteome</keyword>
<dbReference type="Pfam" id="PF13377">
    <property type="entry name" value="Peripla_BP_3"/>
    <property type="match status" value="1"/>
</dbReference>
<dbReference type="GO" id="GO:0000976">
    <property type="term" value="F:transcription cis-regulatory region binding"/>
    <property type="evidence" value="ECO:0007669"/>
    <property type="project" value="TreeGrafter"/>
</dbReference>
<dbReference type="Proteomes" id="UP000194161">
    <property type="component" value="Chromosome"/>
</dbReference>
<dbReference type="STRING" id="463040.CAL15_23285"/>
<feature type="domain" description="HTH lacI-type" evidence="4">
    <location>
        <begin position="11"/>
        <end position="65"/>
    </location>
</feature>
<keyword evidence="1" id="KW-0805">Transcription regulation</keyword>
<name>A0A1W6ZLE5_9BORD</name>
<dbReference type="CDD" id="cd06281">
    <property type="entry name" value="PBP1_LacI-like"/>
    <property type="match status" value="1"/>
</dbReference>
<sequence>MSAPAARTARVTVHDVAKRAGVAISTVSRVVNGAPRVNQDIRQRVEAAIAELGWTPSVAAQAMRGASTRMVGFIFSDVRNPMWASAVKGAEDVLSAHGYLLVVASSGGSSERELVLLELFQRRRADGLLFGVEEESHPDVAQRVRDASFPTVLLEREMALPIDAVGADHFTGVQHATRHLIGLGHRRIALVSGGRRNRVGRDRLAGLTKAHEDAGLPLDPELLRLDSFAPEYAYRETQLLLNLADPPTAIIAAGMHLLEGVLSAARGAGVSVPGELSLVCSNDTPLARMATPAISVIRYDSYALGTEAALLLLRRMQGEPASKARIQISTEFVMRDSCGIAPR</sequence>
<proteinExistence type="predicted"/>